<feature type="transmembrane region" description="Helical" evidence="1">
    <location>
        <begin position="121"/>
        <end position="141"/>
    </location>
</feature>
<feature type="transmembrane region" description="Helical" evidence="1">
    <location>
        <begin position="21"/>
        <end position="40"/>
    </location>
</feature>
<feature type="transmembrane region" description="Helical" evidence="1">
    <location>
        <begin position="85"/>
        <end position="109"/>
    </location>
</feature>
<keyword evidence="3" id="KW-1185">Reference proteome</keyword>
<sequence length="201" mass="20932">MSHTTHSRHRSAVSVVLDNRLSYVSFGLAWLVGHGVNALTHGDDPVVDLPSALPASLLVVGLLVGVVVTSVVTSKALRGVRGPDALAGNLLAASWPIGFGALFLIITALSAALDEQKVHTLMWPTASGLVVGLLYLAGGAVYRDRLQYVLGTWLALTSSAALFLHGAPLYWVLALAGGGSYLVAAALEPRRHAKALLARAS</sequence>
<dbReference type="RefSeq" id="WP_388106630.1">
    <property type="nucleotide sequence ID" value="NZ_JBIAHM010000005.1"/>
</dbReference>
<feature type="transmembrane region" description="Helical" evidence="1">
    <location>
        <begin position="52"/>
        <end position="73"/>
    </location>
</feature>
<keyword evidence="1" id="KW-0472">Membrane</keyword>
<keyword evidence="1" id="KW-1133">Transmembrane helix</keyword>
<dbReference type="Proteomes" id="UP001601303">
    <property type="component" value="Unassembled WGS sequence"/>
</dbReference>
<name>A0ABW6M3X6_9ACTN</name>
<organism evidence="2 3">
    <name type="scientific">Streptomyces hokutonensis</name>
    <dbReference type="NCBI Taxonomy" id="1306990"/>
    <lineage>
        <taxon>Bacteria</taxon>
        <taxon>Bacillati</taxon>
        <taxon>Actinomycetota</taxon>
        <taxon>Actinomycetes</taxon>
        <taxon>Kitasatosporales</taxon>
        <taxon>Streptomycetaceae</taxon>
        <taxon>Streptomyces</taxon>
    </lineage>
</organism>
<comment type="caution">
    <text evidence="2">The sequence shown here is derived from an EMBL/GenBank/DDBJ whole genome shotgun (WGS) entry which is preliminary data.</text>
</comment>
<keyword evidence="1" id="KW-0812">Transmembrane</keyword>
<evidence type="ECO:0000313" key="3">
    <source>
        <dbReference type="Proteomes" id="UP001601303"/>
    </source>
</evidence>
<evidence type="ECO:0000256" key="1">
    <source>
        <dbReference type="SAM" id="Phobius"/>
    </source>
</evidence>
<reference evidence="2 3" key="1">
    <citation type="submission" date="2024-10" db="EMBL/GenBank/DDBJ databases">
        <title>The Natural Products Discovery Center: Release of the First 8490 Sequenced Strains for Exploring Actinobacteria Biosynthetic Diversity.</title>
        <authorList>
            <person name="Kalkreuter E."/>
            <person name="Kautsar S.A."/>
            <person name="Yang D."/>
            <person name="Bader C.D."/>
            <person name="Teijaro C.N."/>
            <person name="Fluegel L."/>
            <person name="Davis C.M."/>
            <person name="Simpson J.R."/>
            <person name="Lauterbach L."/>
            <person name="Steele A.D."/>
            <person name="Gui C."/>
            <person name="Meng S."/>
            <person name="Li G."/>
            <person name="Viehrig K."/>
            <person name="Ye F."/>
            <person name="Su P."/>
            <person name="Kiefer A.F."/>
            <person name="Nichols A."/>
            <person name="Cepeda A.J."/>
            <person name="Yan W."/>
            <person name="Fan B."/>
            <person name="Jiang Y."/>
            <person name="Adhikari A."/>
            <person name="Zheng C.-J."/>
            <person name="Schuster L."/>
            <person name="Cowan T.M."/>
            <person name="Smanski M.J."/>
            <person name="Chevrette M.G."/>
            <person name="De Carvalho L.P.S."/>
            <person name="Shen B."/>
        </authorList>
    </citation>
    <scope>NUCLEOTIDE SEQUENCE [LARGE SCALE GENOMIC DNA]</scope>
    <source>
        <strain evidence="2 3">NPDC006488</strain>
    </source>
</reference>
<proteinExistence type="predicted"/>
<dbReference type="EMBL" id="JBIAHM010000005">
    <property type="protein sequence ID" value="MFE9600237.1"/>
    <property type="molecule type" value="Genomic_DNA"/>
</dbReference>
<protein>
    <submittedName>
        <fullName evidence="2">ABC transporter permease</fullName>
    </submittedName>
</protein>
<evidence type="ECO:0000313" key="2">
    <source>
        <dbReference type="EMBL" id="MFE9600237.1"/>
    </source>
</evidence>
<accession>A0ABW6M3X6</accession>
<feature type="transmembrane region" description="Helical" evidence="1">
    <location>
        <begin position="148"/>
        <end position="164"/>
    </location>
</feature>
<gene>
    <name evidence="2" type="ORF">ACFYNQ_16895</name>
</gene>